<evidence type="ECO:0000256" key="3">
    <source>
        <dbReference type="ARBA" id="ARBA00022692"/>
    </source>
</evidence>
<reference evidence="9 10" key="1">
    <citation type="submission" date="2024-09" db="EMBL/GenBank/DDBJ databases">
        <authorList>
            <person name="Sun Q."/>
            <person name="Mori K."/>
        </authorList>
    </citation>
    <scope>NUCLEOTIDE SEQUENCE [LARGE SCALE GENOMIC DNA]</scope>
    <source>
        <strain evidence="9 10">CCM 8654</strain>
    </source>
</reference>
<evidence type="ECO:0000313" key="9">
    <source>
        <dbReference type="EMBL" id="MFC0224486.1"/>
    </source>
</evidence>
<dbReference type="RefSeq" id="WP_378520252.1">
    <property type="nucleotide sequence ID" value="NZ_CBCSDI010000049.1"/>
</dbReference>
<name>A0ABV6E6D3_9ACTN</name>
<feature type="domain" description="Phage shock protein PspC N-terminal" evidence="8">
    <location>
        <begin position="42"/>
        <end position="98"/>
    </location>
</feature>
<keyword evidence="5 7" id="KW-0472">Membrane</keyword>
<sequence>MDETTTTTGSPASSAAGSPTGEQAPPAAGPRVTRDEVKDLSRLRRSVTDRHVAGVAGGLARHLDVDPIIVRVVLVVAIFFGGAGLLAYIGAWVLVPEEGTDDQPLGLDQRNRSIALAGVGVLAVLSAVGDWAGASWFSWPLAVLAVVVAWFLHRKGRSATADPWAAPAFGPPAAAAPTHPEAGPADPTYADPASAASTYADPTYADPTYADPAGGVPGGPGQWATYARPPRPRHPRKRGPILFFFTLALIALAEGVLGVVDLAGAHVVDSAYPALALGTVAVMLLVGAFWGRAGGLVLLGLVAAVATGATSVGEDVRDTRVEHAPTTASAVRDSYDFGGGTFTLDLSGVADVEALDGHDIDISGVGGRIVVVVPDGMDVDVTSSIVGGHSEVFGRSSDGFDVTRDGSLDGGAGAPDLSINIDLVGGEILVRDAA</sequence>
<comment type="caution">
    <text evidence="9">The sequence shown here is derived from an EMBL/GenBank/DDBJ whole genome shotgun (WGS) entry which is preliminary data.</text>
</comment>
<feature type="region of interest" description="Disordered" evidence="6">
    <location>
        <begin position="1"/>
        <end position="35"/>
    </location>
</feature>
<comment type="subcellular location">
    <subcellularLocation>
        <location evidence="1">Cell membrane</location>
        <topology evidence="1">Single-pass membrane protein</topology>
    </subcellularLocation>
</comment>
<proteinExistence type="predicted"/>
<accession>A0ABV6E6D3</accession>
<organism evidence="9 10">
    <name type="scientific">Nocardioides zeicaulis</name>
    <dbReference type="NCBI Taxonomy" id="1776857"/>
    <lineage>
        <taxon>Bacteria</taxon>
        <taxon>Bacillati</taxon>
        <taxon>Actinomycetota</taxon>
        <taxon>Actinomycetes</taxon>
        <taxon>Propionibacteriales</taxon>
        <taxon>Nocardioidaceae</taxon>
        <taxon>Nocardioides</taxon>
    </lineage>
</organism>
<evidence type="ECO:0000256" key="4">
    <source>
        <dbReference type="ARBA" id="ARBA00022989"/>
    </source>
</evidence>
<keyword evidence="3 7" id="KW-0812">Transmembrane</keyword>
<evidence type="ECO:0000256" key="1">
    <source>
        <dbReference type="ARBA" id="ARBA00004162"/>
    </source>
</evidence>
<dbReference type="InterPro" id="IPR007168">
    <property type="entry name" value="Phageshock_PspC_N"/>
</dbReference>
<feature type="transmembrane region" description="Helical" evidence="7">
    <location>
        <begin position="68"/>
        <end position="94"/>
    </location>
</feature>
<feature type="region of interest" description="Disordered" evidence="6">
    <location>
        <begin position="170"/>
        <end position="192"/>
    </location>
</feature>
<evidence type="ECO:0000313" key="10">
    <source>
        <dbReference type="Proteomes" id="UP001589698"/>
    </source>
</evidence>
<keyword evidence="4 7" id="KW-1133">Transmembrane helix</keyword>
<dbReference type="InterPro" id="IPR052027">
    <property type="entry name" value="PspC"/>
</dbReference>
<evidence type="ECO:0000256" key="5">
    <source>
        <dbReference type="ARBA" id="ARBA00023136"/>
    </source>
</evidence>
<feature type="compositionally biased region" description="Low complexity" evidence="6">
    <location>
        <begin position="170"/>
        <end position="185"/>
    </location>
</feature>
<feature type="compositionally biased region" description="Low complexity" evidence="6">
    <location>
        <begin position="1"/>
        <end position="21"/>
    </location>
</feature>
<protein>
    <submittedName>
        <fullName evidence="9">PspC domain-containing protein</fullName>
    </submittedName>
</protein>
<evidence type="ECO:0000256" key="7">
    <source>
        <dbReference type="SAM" id="Phobius"/>
    </source>
</evidence>
<keyword evidence="2" id="KW-1003">Cell membrane</keyword>
<feature type="transmembrane region" description="Helical" evidence="7">
    <location>
        <begin position="272"/>
        <end position="291"/>
    </location>
</feature>
<evidence type="ECO:0000256" key="6">
    <source>
        <dbReference type="SAM" id="MobiDB-lite"/>
    </source>
</evidence>
<dbReference type="EMBL" id="JBHLXH010000002">
    <property type="protein sequence ID" value="MFC0224486.1"/>
    <property type="molecule type" value="Genomic_DNA"/>
</dbReference>
<gene>
    <name evidence="9" type="ORF">ACFFJG_18510</name>
</gene>
<dbReference type="PANTHER" id="PTHR33885">
    <property type="entry name" value="PHAGE SHOCK PROTEIN C"/>
    <property type="match status" value="1"/>
</dbReference>
<dbReference type="PANTHER" id="PTHR33885:SF3">
    <property type="entry name" value="PHAGE SHOCK PROTEIN C"/>
    <property type="match status" value="1"/>
</dbReference>
<evidence type="ECO:0000259" key="8">
    <source>
        <dbReference type="Pfam" id="PF04024"/>
    </source>
</evidence>
<feature type="transmembrane region" description="Helical" evidence="7">
    <location>
        <begin position="137"/>
        <end position="153"/>
    </location>
</feature>
<dbReference type="Pfam" id="PF04024">
    <property type="entry name" value="PspC"/>
    <property type="match status" value="1"/>
</dbReference>
<evidence type="ECO:0000256" key="2">
    <source>
        <dbReference type="ARBA" id="ARBA00022475"/>
    </source>
</evidence>
<feature type="transmembrane region" description="Helical" evidence="7">
    <location>
        <begin position="241"/>
        <end position="260"/>
    </location>
</feature>
<keyword evidence="10" id="KW-1185">Reference proteome</keyword>
<dbReference type="Proteomes" id="UP001589698">
    <property type="component" value="Unassembled WGS sequence"/>
</dbReference>